<dbReference type="GO" id="GO:0006420">
    <property type="term" value="P:arginyl-tRNA aminoacylation"/>
    <property type="evidence" value="ECO:0007669"/>
    <property type="project" value="UniProtKB-UniRule"/>
</dbReference>
<dbReference type="PANTHER" id="PTHR11956:SF5">
    <property type="entry name" value="ARGININE--TRNA LIGASE, CYTOPLASMIC"/>
    <property type="match status" value="1"/>
</dbReference>
<evidence type="ECO:0000256" key="8">
    <source>
        <dbReference type="ARBA" id="ARBA00049339"/>
    </source>
</evidence>
<dbReference type="InterPro" id="IPR035684">
    <property type="entry name" value="ArgRS_core"/>
</dbReference>
<dbReference type="GO" id="GO:0005524">
    <property type="term" value="F:ATP binding"/>
    <property type="evidence" value="ECO:0007669"/>
    <property type="project" value="UniProtKB-UniRule"/>
</dbReference>
<dbReference type="Gene3D" id="3.40.50.620">
    <property type="entry name" value="HUPs"/>
    <property type="match status" value="1"/>
</dbReference>
<dbReference type="InterPro" id="IPR009080">
    <property type="entry name" value="tRNAsynth_Ia_anticodon-bd"/>
</dbReference>
<comment type="catalytic activity">
    <reaction evidence="8 9">
        <text>tRNA(Arg) + L-arginine + ATP = L-arginyl-tRNA(Arg) + AMP + diphosphate</text>
        <dbReference type="Rhea" id="RHEA:20301"/>
        <dbReference type="Rhea" id="RHEA-COMP:9658"/>
        <dbReference type="Rhea" id="RHEA-COMP:9673"/>
        <dbReference type="ChEBI" id="CHEBI:30616"/>
        <dbReference type="ChEBI" id="CHEBI:32682"/>
        <dbReference type="ChEBI" id="CHEBI:33019"/>
        <dbReference type="ChEBI" id="CHEBI:78442"/>
        <dbReference type="ChEBI" id="CHEBI:78513"/>
        <dbReference type="ChEBI" id="CHEBI:456215"/>
        <dbReference type="EC" id="6.1.1.19"/>
    </reaction>
</comment>
<dbReference type="Gene3D" id="3.30.1360.70">
    <property type="entry name" value="Arginyl tRNA synthetase N-terminal domain"/>
    <property type="match status" value="1"/>
</dbReference>
<dbReference type="AlphaFoldDB" id="A0A9D1GLV3"/>
<dbReference type="InterPro" id="IPR005148">
    <property type="entry name" value="Arg-tRNA-synth_N"/>
</dbReference>
<evidence type="ECO:0000256" key="3">
    <source>
        <dbReference type="ARBA" id="ARBA00022598"/>
    </source>
</evidence>
<evidence type="ECO:0000313" key="13">
    <source>
        <dbReference type="EMBL" id="HIT46348.1"/>
    </source>
</evidence>
<dbReference type="SMART" id="SM00836">
    <property type="entry name" value="DALR_1"/>
    <property type="match status" value="1"/>
</dbReference>
<dbReference type="SMART" id="SM01016">
    <property type="entry name" value="Arg_tRNA_synt_N"/>
    <property type="match status" value="1"/>
</dbReference>
<dbReference type="PANTHER" id="PTHR11956">
    <property type="entry name" value="ARGINYL-TRNA SYNTHETASE"/>
    <property type="match status" value="1"/>
</dbReference>
<dbReference type="SUPFAM" id="SSF47323">
    <property type="entry name" value="Anticodon-binding domain of a subclass of class I aminoacyl-tRNA synthetases"/>
    <property type="match status" value="1"/>
</dbReference>
<evidence type="ECO:0000256" key="7">
    <source>
        <dbReference type="ARBA" id="ARBA00023146"/>
    </source>
</evidence>
<evidence type="ECO:0000256" key="6">
    <source>
        <dbReference type="ARBA" id="ARBA00022917"/>
    </source>
</evidence>
<reference evidence="13" key="2">
    <citation type="journal article" date="2021" name="PeerJ">
        <title>Extensive microbial diversity within the chicken gut microbiome revealed by metagenomics and culture.</title>
        <authorList>
            <person name="Gilroy R."/>
            <person name="Ravi A."/>
            <person name="Getino M."/>
            <person name="Pursley I."/>
            <person name="Horton D.L."/>
            <person name="Alikhan N.F."/>
            <person name="Baker D."/>
            <person name="Gharbi K."/>
            <person name="Hall N."/>
            <person name="Watson M."/>
            <person name="Adriaenssens E.M."/>
            <person name="Foster-Nyarko E."/>
            <person name="Jarju S."/>
            <person name="Secka A."/>
            <person name="Antonio M."/>
            <person name="Oren A."/>
            <person name="Chaudhuri R.R."/>
            <person name="La Ragione R."/>
            <person name="Hildebrand F."/>
            <person name="Pallen M.J."/>
        </authorList>
    </citation>
    <scope>NUCLEOTIDE SEQUENCE</scope>
    <source>
        <strain evidence="13">ChiHecec2B26-709</strain>
    </source>
</reference>
<organism evidence="13 14">
    <name type="scientific">Candidatus Cryptobacteroides merdipullorum</name>
    <dbReference type="NCBI Taxonomy" id="2840771"/>
    <lineage>
        <taxon>Bacteria</taxon>
        <taxon>Pseudomonadati</taxon>
        <taxon>Bacteroidota</taxon>
        <taxon>Bacteroidia</taxon>
        <taxon>Bacteroidales</taxon>
        <taxon>Candidatus Cryptobacteroides</taxon>
    </lineage>
</organism>
<reference evidence="13" key="1">
    <citation type="submission" date="2020-10" db="EMBL/GenBank/DDBJ databases">
        <authorList>
            <person name="Gilroy R."/>
        </authorList>
    </citation>
    <scope>NUCLEOTIDE SEQUENCE</scope>
    <source>
        <strain evidence="13">ChiHecec2B26-709</strain>
    </source>
</reference>
<dbReference type="InterPro" id="IPR001278">
    <property type="entry name" value="Arg-tRNA-ligase"/>
</dbReference>
<evidence type="ECO:0000313" key="14">
    <source>
        <dbReference type="Proteomes" id="UP000886881"/>
    </source>
</evidence>
<evidence type="ECO:0000256" key="9">
    <source>
        <dbReference type="HAMAP-Rule" id="MF_00123"/>
    </source>
</evidence>
<accession>A0A9D1GLV3</accession>
<sequence>MTAEQLIAAKASEAVKAIYGADIATAALQVQPTRKEFEGDYTLVVFPLLKISRQAPDATGNAIGEWLLANCAEISAFNSVKGFLNLSLSGVYWQEQLAAVSSDAGYGQLPPTGRRIMVEFSSPNTNKPLHLGHVRNNLLGASVSDLLKAAGNEVIKVTLVNDRGVHICKSMYAWQQRFDGATPESTGKKGDHLVGDCYVEYAKMEKEDPSVIDKVHEMLVKWEEGDPEVRALWEKMNSWVFAGFDQTYKALGISFDKTYYEHDTYLLGKELVQRGLDKGVFQRDPDGSVWCDLTADGLDRKLLLRSDGTSVYITQDLGTAEKRFEEYSLDSHIYVVGDEQNYHFQVLKLILKKLGFDWADQIYHLSYGMVELPEGKMKSREGTVVDADDLIEKMYEEAKATSDESGKLAELPEEEKDRLYHAIGLGALKYFILKVDPKKKMLFNPKESIDFNGNTGPFIQYTHARIMSILRKADEQGISAALEDGVSLSPKEVRLVKLISAYPQKVAEAADALSPALIANYCYELSKEFNQYYHDTTILREPDRKLLEMRLVLISTLASVLRKAMKILGIELPDRM</sequence>
<evidence type="ECO:0000256" key="5">
    <source>
        <dbReference type="ARBA" id="ARBA00022840"/>
    </source>
</evidence>
<evidence type="ECO:0000259" key="12">
    <source>
        <dbReference type="SMART" id="SM01016"/>
    </source>
</evidence>
<dbReference type="NCBIfam" id="TIGR00456">
    <property type="entry name" value="argS"/>
    <property type="match status" value="1"/>
</dbReference>
<evidence type="ECO:0000256" key="1">
    <source>
        <dbReference type="ARBA" id="ARBA00005594"/>
    </source>
</evidence>
<keyword evidence="4 9" id="KW-0547">Nucleotide-binding</keyword>
<dbReference type="PRINTS" id="PR01038">
    <property type="entry name" value="TRNASYNTHARG"/>
</dbReference>
<dbReference type="InterPro" id="IPR014729">
    <property type="entry name" value="Rossmann-like_a/b/a_fold"/>
</dbReference>
<name>A0A9D1GLV3_9BACT</name>
<evidence type="ECO:0000256" key="2">
    <source>
        <dbReference type="ARBA" id="ARBA00022490"/>
    </source>
</evidence>
<evidence type="ECO:0000256" key="4">
    <source>
        <dbReference type="ARBA" id="ARBA00022741"/>
    </source>
</evidence>
<comment type="caution">
    <text evidence="13">The sequence shown here is derived from an EMBL/GenBank/DDBJ whole genome shotgun (WGS) entry which is preliminary data.</text>
</comment>
<keyword evidence="2 9" id="KW-0963">Cytoplasm</keyword>
<dbReference type="InterPro" id="IPR008909">
    <property type="entry name" value="DALR_anticod-bd"/>
</dbReference>
<dbReference type="InterPro" id="IPR001412">
    <property type="entry name" value="aa-tRNA-synth_I_CS"/>
</dbReference>
<dbReference type="GO" id="GO:0004814">
    <property type="term" value="F:arginine-tRNA ligase activity"/>
    <property type="evidence" value="ECO:0007669"/>
    <property type="project" value="UniProtKB-UniRule"/>
</dbReference>
<proteinExistence type="inferred from homology"/>
<gene>
    <name evidence="9" type="primary">argS</name>
    <name evidence="13" type="ORF">IAC35_00655</name>
</gene>
<keyword evidence="7 9" id="KW-0030">Aminoacyl-tRNA synthetase</keyword>
<dbReference type="Pfam" id="PF05746">
    <property type="entry name" value="DALR_1"/>
    <property type="match status" value="1"/>
</dbReference>
<evidence type="ECO:0000259" key="11">
    <source>
        <dbReference type="SMART" id="SM00836"/>
    </source>
</evidence>
<feature type="domain" description="Arginyl tRNA synthetase N-terminal" evidence="12">
    <location>
        <begin position="5"/>
        <end position="88"/>
    </location>
</feature>
<keyword evidence="5 9" id="KW-0067">ATP-binding</keyword>
<dbReference type="InterPro" id="IPR036695">
    <property type="entry name" value="Arg-tRNA-synth_N_sf"/>
</dbReference>
<feature type="domain" description="DALR anticodon binding" evidence="11">
    <location>
        <begin position="459"/>
        <end position="576"/>
    </location>
</feature>
<comment type="similarity">
    <text evidence="1 9 10">Belongs to the class-I aminoacyl-tRNA synthetase family.</text>
</comment>
<dbReference type="Gene3D" id="1.10.730.10">
    <property type="entry name" value="Isoleucyl-tRNA Synthetase, Domain 1"/>
    <property type="match status" value="1"/>
</dbReference>
<dbReference type="PROSITE" id="PS00178">
    <property type="entry name" value="AA_TRNA_LIGASE_I"/>
    <property type="match status" value="1"/>
</dbReference>
<evidence type="ECO:0000256" key="10">
    <source>
        <dbReference type="RuleBase" id="RU363038"/>
    </source>
</evidence>
<dbReference type="SUPFAM" id="SSF55190">
    <property type="entry name" value="Arginyl-tRNA synthetase (ArgRS), N-terminal 'additional' domain"/>
    <property type="match status" value="1"/>
</dbReference>
<protein>
    <recommendedName>
        <fullName evidence="9">Arginine--tRNA ligase</fullName>
        <ecNumber evidence="9">6.1.1.19</ecNumber>
    </recommendedName>
    <alternativeName>
        <fullName evidence="9">Arginyl-tRNA synthetase</fullName>
        <shortName evidence="9">ArgRS</shortName>
    </alternativeName>
</protein>
<comment type="subcellular location">
    <subcellularLocation>
        <location evidence="9">Cytoplasm</location>
    </subcellularLocation>
</comment>
<dbReference type="EC" id="6.1.1.19" evidence="9"/>
<dbReference type="HAMAP" id="MF_00123">
    <property type="entry name" value="Arg_tRNA_synth"/>
    <property type="match status" value="1"/>
</dbReference>
<comment type="subunit">
    <text evidence="9">Monomer.</text>
</comment>
<dbReference type="EMBL" id="DVLC01000011">
    <property type="protein sequence ID" value="HIT46348.1"/>
    <property type="molecule type" value="Genomic_DNA"/>
</dbReference>
<dbReference type="GO" id="GO:0005737">
    <property type="term" value="C:cytoplasm"/>
    <property type="evidence" value="ECO:0007669"/>
    <property type="project" value="UniProtKB-SubCell"/>
</dbReference>
<dbReference type="Pfam" id="PF00750">
    <property type="entry name" value="tRNA-synt_1d"/>
    <property type="match status" value="1"/>
</dbReference>
<dbReference type="FunFam" id="1.10.730.10:FF:000006">
    <property type="entry name" value="Arginyl-tRNA synthetase 2, mitochondrial"/>
    <property type="match status" value="1"/>
</dbReference>
<dbReference type="Proteomes" id="UP000886881">
    <property type="component" value="Unassembled WGS sequence"/>
</dbReference>
<feature type="short sequence motif" description="'HIGH' region" evidence="9">
    <location>
        <begin position="123"/>
        <end position="133"/>
    </location>
</feature>
<keyword evidence="3 9" id="KW-0436">Ligase</keyword>
<dbReference type="SUPFAM" id="SSF52374">
    <property type="entry name" value="Nucleotidylyl transferase"/>
    <property type="match status" value="1"/>
</dbReference>
<keyword evidence="6 9" id="KW-0648">Protein biosynthesis</keyword>